<dbReference type="EMBL" id="JAQFWQ010000095">
    <property type="protein sequence ID" value="MDA2813904.1"/>
    <property type="molecule type" value="Genomic_DNA"/>
</dbReference>
<evidence type="ECO:0000256" key="3">
    <source>
        <dbReference type="ARBA" id="ARBA00022475"/>
    </source>
</evidence>
<feature type="transmembrane region" description="Helical" evidence="9">
    <location>
        <begin position="15"/>
        <end position="35"/>
    </location>
</feature>
<name>A0ABT4UBS9_9ACTN</name>
<evidence type="ECO:0000256" key="7">
    <source>
        <dbReference type="ARBA" id="ARBA00038076"/>
    </source>
</evidence>
<protein>
    <submittedName>
        <fullName evidence="12">ABC transporter permease</fullName>
    </submittedName>
</protein>
<evidence type="ECO:0000256" key="8">
    <source>
        <dbReference type="SAM" id="MobiDB-lite"/>
    </source>
</evidence>
<dbReference type="Pfam" id="PF02687">
    <property type="entry name" value="FtsX"/>
    <property type="match status" value="1"/>
</dbReference>
<proteinExistence type="inferred from homology"/>
<feature type="transmembrane region" description="Helical" evidence="9">
    <location>
        <begin position="353"/>
        <end position="372"/>
    </location>
</feature>
<dbReference type="RefSeq" id="WP_270689112.1">
    <property type="nucleotide sequence ID" value="NZ_JAQFWQ010000095.1"/>
</dbReference>
<dbReference type="PANTHER" id="PTHR43738:SF1">
    <property type="entry name" value="HEMIN TRANSPORT SYSTEM PERMEASE PROTEIN HRTB-RELATED"/>
    <property type="match status" value="1"/>
</dbReference>
<evidence type="ECO:0000256" key="9">
    <source>
        <dbReference type="SAM" id="Phobius"/>
    </source>
</evidence>
<feature type="transmembrane region" description="Helical" evidence="9">
    <location>
        <begin position="318"/>
        <end position="341"/>
    </location>
</feature>
<evidence type="ECO:0000256" key="2">
    <source>
        <dbReference type="ARBA" id="ARBA00022448"/>
    </source>
</evidence>
<feature type="region of interest" description="Disordered" evidence="8">
    <location>
        <begin position="185"/>
        <end position="212"/>
    </location>
</feature>
<comment type="subcellular location">
    <subcellularLocation>
        <location evidence="1">Cell membrane</location>
        <topology evidence="1">Multi-pass membrane protein</topology>
    </subcellularLocation>
</comment>
<feature type="transmembrane region" description="Helical" evidence="9">
    <location>
        <begin position="268"/>
        <end position="290"/>
    </location>
</feature>
<keyword evidence="6 9" id="KW-0472">Membrane</keyword>
<sequence>MFVAWRDLGFAKGRFALIGAVIVLITLLVGMLSGLTAGLARENVSAVTGLPADLIAFDRAEGDGGPSFSDSAVTEGQWREWARAPGVQSAEPLGITTTKAETGDGASAAVSVFGVRPGGGLGPVPGGSGDDSAVLSEGAAEDLGAGEGDTVTVAGRELAVVGVGGDASFSHTPVVWTSLGAWQGIAPPSGPGVPSDGTSGTNGTGGGGDGGGTATVIAVTTDGSTDGGTGTDAALADTDEKAGTTTVAKADSLAAIGSYTSENGSLQLMRGFLFAISALVIGAFFTVWTIQRGPDVAVLKALGASTGALLRDALGQALVLLVGGTAAGTAAAAALGAAVSGSDVPFVLTPGTVLAPAAVMVALGALGAALSVRRITSVDPLTALGSAR</sequence>
<feature type="compositionally biased region" description="Gly residues" evidence="8">
    <location>
        <begin position="200"/>
        <end position="212"/>
    </location>
</feature>
<organism evidence="12 13">
    <name type="scientific">Nocardiopsis endophytica</name>
    <dbReference type="NCBI Taxonomy" id="3018445"/>
    <lineage>
        <taxon>Bacteria</taxon>
        <taxon>Bacillati</taxon>
        <taxon>Actinomycetota</taxon>
        <taxon>Actinomycetes</taxon>
        <taxon>Streptosporangiales</taxon>
        <taxon>Nocardiopsidaceae</taxon>
        <taxon>Nocardiopsis</taxon>
    </lineage>
</organism>
<evidence type="ECO:0000313" key="12">
    <source>
        <dbReference type="EMBL" id="MDA2813904.1"/>
    </source>
</evidence>
<keyword evidence="3" id="KW-1003">Cell membrane</keyword>
<dbReference type="InterPro" id="IPR025857">
    <property type="entry name" value="MacB_PCD"/>
</dbReference>
<gene>
    <name evidence="12" type="ORF">O4J56_24885</name>
</gene>
<dbReference type="InterPro" id="IPR003838">
    <property type="entry name" value="ABC3_permease_C"/>
</dbReference>
<feature type="domain" description="ABC3 transporter permease C-terminal" evidence="10">
    <location>
        <begin position="272"/>
        <end position="380"/>
    </location>
</feature>
<dbReference type="InterPro" id="IPR051125">
    <property type="entry name" value="ABC-4/HrtB_transporter"/>
</dbReference>
<accession>A0ABT4UBS9</accession>
<evidence type="ECO:0000256" key="6">
    <source>
        <dbReference type="ARBA" id="ARBA00023136"/>
    </source>
</evidence>
<evidence type="ECO:0000259" key="11">
    <source>
        <dbReference type="Pfam" id="PF12704"/>
    </source>
</evidence>
<keyword evidence="13" id="KW-1185">Reference proteome</keyword>
<dbReference type="Proteomes" id="UP001527866">
    <property type="component" value="Unassembled WGS sequence"/>
</dbReference>
<evidence type="ECO:0000313" key="13">
    <source>
        <dbReference type="Proteomes" id="UP001527866"/>
    </source>
</evidence>
<feature type="domain" description="MacB-like periplasmic core" evidence="11">
    <location>
        <begin position="18"/>
        <end position="183"/>
    </location>
</feature>
<evidence type="ECO:0000256" key="4">
    <source>
        <dbReference type="ARBA" id="ARBA00022692"/>
    </source>
</evidence>
<dbReference type="PANTHER" id="PTHR43738">
    <property type="entry name" value="ABC TRANSPORTER, MEMBRANE PROTEIN"/>
    <property type="match status" value="1"/>
</dbReference>
<evidence type="ECO:0000256" key="5">
    <source>
        <dbReference type="ARBA" id="ARBA00022989"/>
    </source>
</evidence>
<comment type="caution">
    <text evidence="12">The sequence shown here is derived from an EMBL/GenBank/DDBJ whole genome shotgun (WGS) entry which is preliminary data.</text>
</comment>
<dbReference type="Pfam" id="PF12704">
    <property type="entry name" value="MacB_PCD"/>
    <property type="match status" value="1"/>
</dbReference>
<keyword evidence="4 9" id="KW-0812">Transmembrane</keyword>
<comment type="similarity">
    <text evidence="7">Belongs to the ABC-4 integral membrane protein family.</text>
</comment>
<evidence type="ECO:0000259" key="10">
    <source>
        <dbReference type="Pfam" id="PF02687"/>
    </source>
</evidence>
<evidence type="ECO:0000256" key="1">
    <source>
        <dbReference type="ARBA" id="ARBA00004651"/>
    </source>
</evidence>
<keyword evidence="2" id="KW-0813">Transport</keyword>
<keyword evidence="5 9" id="KW-1133">Transmembrane helix</keyword>
<reference evidence="12 13" key="1">
    <citation type="submission" date="2023-01" db="EMBL/GenBank/DDBJ databases">
        <title>Draft genome sequence of Nocardiopsis sp. RSe5-2 isolated from halophytes.</title>
        <authorList>
            <person name="Duangmal K."/>
            <person name="Chantavorakit T."/>
        </authorList>
    </citation>
    <scope>NUCLEOTIDE SEQUENCE [LARGE SCALE GENOMIC DNA]</scope>
    <source>
        <strain evidence="12 13">RSe5-2</strain>
    </source>
</reference>